<gene>
    <name evidence="1" type="ORF">CSOL1703_00000651</name>
</gene>
<dbReference type="OrthoDB" id="5149919at2759"/>
<proteinExistence type="predicted"/>
<protein>
    <submittedName>
        <fullName evidence="1">Uncharacterized protein</fullName>
    </submittedName>
</protein>
<dbReference type="Proteomes" id="UP000775872">
    <property type="component" value="Unassembled WGS sequence"/>
</dbReference>
<accession>A0A9N9Z4D6</accession>
<dbReference type="EMBL" id="CABFOC020000035">
    <property type="protein sequence ID" value="CAH0048704.1"/>
    <property type="molecule type" value="Genomic_DNA"/>
</dbReference>
<keyword evidence="2" id="KW-1185">Reference proteome</keyword>
<name>A0A9N9Z4D6_9HYPO</name>
<dbReference type="AlphaFoldDB" id="A0A9N9Z4D6"/>
<sequence>MGPASGAAPLRRGKRKAIYLTDEDDTLVVAPPKQLHASITWDVRAKDMAHHMFCTKFVAIMDTAIESQKWDVDIQKKCMELMGELRIDGLYLIGTTKHELAKMFTYDPCFIRIMMLKVLFSPERIKSCDFLERAVPPKYPGWDYTKDLYPPLQYPTGQHAEKELEAIRESIQGVANWKMLPQQKAPPRRERRPEKWIDQPLGKIKIETTFDFEEETRGSTRKHQITG</sequence>
<organism evidence="1 2">
    <name type="scientific">Clonostachys solani</name>
    <dbReference type="NCBI Taxonomy" id="160281"/>
    <lineage>
        <taxon>Eukaryota</taxon>
        <taxon>Fungi</taxon>
        <taxon>Dikarya</taxon>
        <taxon>Ascomycota</taxon>
        <taxon>Pezizomycotina</taxon>
        <taxon>Sordariomycetes</taxon>
        <taxon>Hypocreomycetidae</taxon>
        <taxon>Hypocreales</taxon>
        <taxon>Bionectriaceae</taxon>
        <taxon>Clonostachys</taxon>
    </lineage>
</organism>
<evidence type="ECO:0000313" key="2">
    <source>
        <dbReference type="Proteomes" id="UP000775872"/>
    </source>
</evidence>
<evidence type="ECO:0000313" key="1">
    <source>
        <dbReference type="EMBL" id="CAH0048704.1"/>
    </source>
</evidence>
<reference evidence="1" key="1">
    <citation type="submission" date="2021-10" db="EMBL/GenBank/DDBJ databases">
        <authorList>
            <person name="Piombo E."/>
        </authorList>
    </citation>
    <scope>NUCLEOTIDE SEQUENCE</scope>
</reference>
<comment type="caution">
    <text evidence="1">The sequence shown here is derived from an EMBL/GenBank/DDBJ whole genome shotgun (WGS) entry which is preliminary data.</text>
</comment>